<dbReference type="AlphaFoldDB" id="A0A552M452"/>
<dbReference type="InterPro" id="IPR021508">
    <property type="entry name" value="Gp17-like"/>
</dbReference>
<accession>A0A552M452</accession>
<evidence type="ECO:0000313" key="1">
    <source>
        <dbReference type="EMBL" id="TRV27230.1"/>
    </source>
</evidence>
<dbReference type="EMBL" id="SFAP01000067">
    <property type="protein sequence ID" value="TRV27230.1"/>
    <property type="molecule type" value="Genomic_DNA"/>
</dbReference>
<sequence length="111" mass="12440">MQEFYQAIKHLAQTRVFALIAPSETIFPCIVYTPVATEQVIGINGLHGVVRIRMQVDAYAKTLQAANQLQDDVMGSVMAAIDTVSDVRMVNSGFDEEARVYRITVDYTYLH</sequence>
<evidence type="ECO:0000313" key="2">
    <source>
        <dbReference type="Proteomes" id="UP000318616"/>
    </source>
</evidence>
<protein>
    <submittedName>
        <fullName evidence="1">DUF3168 domain-containing protein</fullName>
    </submittedName>
</protein>
<reference evidence="1 2" key="1">
    <citation type="submission" date="2019-01" db="EMBL/GenBank/DDBJ databases">
        <title>Coherence of Microcystis species and biogeography revealed through population genomics.</title>
        <authorList>
            <person name="Perez-Carrascal O.M."/>
            <person name="Terrat Y."/>
            <person name="Giani A."/>
            <person name="Fortin N."/>
            <person name="Tromas N."/>
            <person name="Shapiro B.J."/>
        </authorList>
    </citation>
    <scope>NUCLEOTIDE SEQUENCE [LARGE SCALE GENOMIC DNA]</scope>
    <source>
        <strain evidence="1">Mw_MB_S_20031200_S109D</strain>
    </source>
</reference>
<proteinExistence type="predicted"/>
<comment type="caution">
    <text evidence="1">The sequence shown here is derived from an EMBL/GenBank/DDBJ whole genome shotgun (WGS) entry which is preliminary data.</text>
</comment>
<gene>
    <name evidence="1" type="ORF">EWV88_05065</name>
</gene>
<organism evidence="1 2">
    <name type="scientific">Microcystis wesenbergii Mw_MB_S_20031200_S109D</name>
    <dbReference type="NCBI Taxonomy" id="2486241"/>
    <lineage>
        <taxon>Bacteria</taxon>
        <taxon>Bacillati</taxon>
        <taxon>Cyanobacteriota</taxon>
        <taxon>Cyanophyceae</taxon>
        <taxon>Oscillatoriophycideae</taxon>
        <taxon>Chroococcales</taxon>
        <taxon>Microcystaceae</taxon>
        <taxon>Microcystis</taxon>
    </lineage>
</organism>
<dbReference type="Proteomes" id="UP000318616">
    <property type="component" value="Unassembled WGS sequence"/>
</dbReference>
<name>A0A552M452_9CHRO</name>
<dbReference type="Pfam" id="PF11367">
    <property type="entry name" value="Tail_completion_gp17"/>
    <property type="match status" value="1"/>
</dbReference>